<dbReference type="Gene3D" id="3.40.50.1390">
    <property type="entry name" value="Resolvase, N-terminal catalytic domain"/>
    <property type="match status" value="1"/>
</dbReference>
<dbReference type="Proteomes" id="UP000252558">
    <property type="component" value="Unassembled WGS sequence"/>
</dbReference>
<keyword evidence="4" id="KW-0233">DNA recombination</keyword>
<dbReference type="Pfam" id="PF00239">
    <property type="entry name" value="Resolvase"/>
    <property type="match status" value="1"/>
</dbReference>
<evidence type="ECO:0000259" key="7">
    <source>
        <dbReference type="PROSITE" id="PS51736"/>
    </source>
</evidence>
<evidence type="ECO:0000313" key="9">
    <source>
        <dbReference type="Proteomes" id="UP000252558"/>
    </source>
</evidence>
<dbReference type="InterPro" id="IPR036162">
    <property type="entry name" value="Resolvase-like_N_sf"/>
</dbReference>
<evidence type="ECO:0000256" key="6">
    <source>
        <dbReference type="PROSITE-ProRule" id="PRU10137"/>
    </source>
</evidence>
<dbReference type="Gene3D" id="1.10.10.10">
    <property type="entry name" value="Winged helix-like DNA-binding domain superfamily/Winged helix DNA-binding domain"/>
    <property type="match status" value="1"/>
</dbReference>
<name>A0A368N012_9GAMM</name>
<protein>
    <submittedName>
        <fullName evidence="8">Resolvase</fullName>
    </submittedName>
</protein>
<dbReference type="GO" id="GO:0015074">
    <property type="term" value="P:DNA integration"/>
    <property type="evidence" value="ECO:0007669"/>
    <property type="project" value="UniProtKB-KW"/>
</dbReference>
<evidence type="ECO:0000256" key="5">
    <source>
        <dbReference type="PIRSR" id="PIRSR606118-50"/>
    </source>
</evidence>
<evidence type="ECO:0000256" key="4">
    <source>
        <dbReference type="ARBA" id="ARBA00023172"/>
    </source>
</evidence>
<dbReference type="SMART" id="SM00857">
    <property type="entry name" value="Resolvase"/>
    <property type="match status" value="1"/>
</dbReference>
<dbReference type="PROSITE" id="PS51736">
    <property type="entry name" value="RECOMBINASES_3"/>
    <property type="match status" value="1"/>
</dbReference>
<dbReference type="PANTHER" id="PTHR30461">
    <property type="entry name" value="DNA-INVERTASE FROM LAMBDOID PROPHAGE"/>
    <property type="match status" value="1"/>
</dbReference>
<dbReference type="EMBL" id="QPID01000014">
    <property type="protein sequence ID" value="RCU43818.1"/>
    <property type="molecule type" value="Genomic_DNA"/>
</dbReference>
<accession>A0A368N012</accession>
<dbReference type="AlphaFoldDB" id="A0A368N012"/>
<dbReference type="GO" id="GO:0000150">
    <property type="term" value="F:DNA strand exchange activity"/>
    <property type="evidence" value="ECO:0007669"/>
    <property type="project" value="InterPro"/>
</dbReference>
<dbReference type="InterPro" id="IPR036388">
    <property type="entry name" value="WH-like_DNA-bd_sf"/>
</dbReference>
<keyword evidence="3" id="KW-0238">DNA-binding</keyword>
<evidence type="ECO:0000256" key="1">
    <source>
        <dbReference type="ARBA" id="ARBA00009913"/>
    </source>
</evidence>
<dbReference type="RefSeq" id="WP_114339888.1">
    <property type="nucleotide sequence ID" value="NZ_QPID01000014.1"/>
</dbReference>
<dbReference type="PROSITE" id="PS00398">
    <property type="entry name" value="RECOMBINASES_2"/>
    <property type="match status" value="1"/>
</dbReference>
<evidence type="ECO:0000256" key="2">
    <source>
        <dbReference type="ARBA" id="ARBA00022908"/>
    </source>
</evidence>
<organism evidence="8 9">
    <name type="scientific">Corallincola holothuriorum</name>
    <dbReference type="NCBI Taxonomy" id="2282215"/>
    <lineage>
        <taxon>Bacteria</taxon>
        <taxon>Pseudomonadati</taxon>
        <taxon>Pseudomonadota</taxon>
        <taxon>Gammaproteobacteria</taxon>
        <taxon>Alteromonadales</taxon>
        <taxon>Psychromonadaceae</taxon>
        <taxon>Corallincola</taxon>
    </lineage>
</organism>
<dbReference type="InterPro" id="IPR006120">
    <property type="entry name" value="Resolvase_HTH_dom"/>
</dbReference>
<dbReference type="GO" id="GO:0003677">
    <property type="term" value="F:DNA binding"/>
    <property type="evidence" value="ECO:0007669"/>
    <property type="project" value="UniProtKB-KW"/>
</dbReference>
<feature type="domain" description="Resolvase/invertase-type recombinase catalytic" evidence="7">
    <location>
        <begin position="2"/>
        <end position="136"/>
    </location>
</feature>
<dbReference type="PROSITE" id="PS00397">
    <property type="entry name" value="RECOMBINASES_1"/>
    <property type="match status" value="1"/>
</dbReference>
<dbReference type="SUPFAM" id="SSF53041">
    <property type="entry name" value="Resolvase-like"/>
    <property type="match status" value="1"/>
</dbReference>
<gene>
    <name evidence="8" type="ORF">DU002_18225</name>
</gene>
<evidence type="ECO:0000256" key="3">
    <source>
        <dbReference type="ARBA" id="ARBA00023125"/>
    </source>
</evidence>
<dbReference type="InterPro" id="IPR006118">
    <property type="entry name" value="Recombinase_CS"/>
</dbReference>
<dbReference type="InterPro" id="IPR006119">
    <property type="entry name" value="Resolv_N"/>
</dbReference>
<dbReference type="OrthoDB" id="9786476at2"/>
<feature type="active site" description="O-(5'-phospho-DNA)-serine intermediate" evidence="5 6">
    <location>
        <position position="10"/>
    </location>
</feature>
<comment type="caution">
    <text evidence="8">The sequence shown here is derived from an EMBL/GenBank/DDBJ whole genome shotgun (WGS) entry which is preliminary data.</text>
</comment>
<dbReference type="Pfam" id="PF02796">
    <property type="entry name" value="HTH_7"/>
    <property type="match status" value="1"/>
</dbReference>
<keyword evidence="2" id="KW-0229">DNA integration</keyword>
<proteinExistence type="inferred from homology"/>
<comment type="similarity">
    <text evidence="1">Belongs to the site-specific recombinase resolvase family.</text>
</comment>
<dbReference type="CDD" id="cd03768">
    <property type="entry name" value="SR_ResInv"/>
    <property type="match status" value="1"/>
</dbReference>
<evidence type="ECO:0000313" key="8">
    <source>
        <dbReference type="EMBL" id="RCU43818.1"/>
    </source>
</evidence>
<keyword evidence="9" id="KW-1185">Reference proteome</keyword>
<sequence>MTTIAYIRVSTTDQNTDRQLDGETYDKAFTDKCSGGSKERPALVELLDYVRDGDLVIVHSIDRLARNIDDLRSLVLELNNKGVTVRFCKESLTFSANDTSPMSELMLNMLGAVAQFERSMIKERQAEGIAKAKDKGVYKGRTSDMRRNAEIHKLKGEGLTNTAIAKQVGCSPKTVQRVLKQVA</sequence>
<dbReference type="PANTHER" id="PTHR30461:SF26">
    <property type="entry name" value="RESOLVASE HOMOLOG YNEB"/>
    <property type="match status" value="1"/>
</dbReference>
<reference evidence="8 9" key="1">
    <citation type="submission" date="2018-07" db="EMBL/GenBank/DDBJ databases">
        <title>Corallincola holothuriorum sp. nov., a new facultative anaerobe isolated from sea cucumber Apostichopus japonicus.</title>
        <authorList>
            <person name="Xia H."/>
        </authorList>
    </citation>
    <scope>NUCLEOTIDE SEQUENCE [LARGE SCALE GENOMIC DNA]</scope>
    <source>
        <strain evidence="8 9">C4</strain>
    </source>
</reference>
<dbReference type="InterPro" id="IPR050639">
    <property type="entry name" value="SSR_resolvase"/>
</dbReference>